<evidence type="ECO:0000313" key="1">
    <source>
        <dbReference type="EMBL" id="SVC44146.1"/>
    </source>
</evidence>
<reference evidence="1" key="1">
    <citation type="submission" date="2018-05" db="EMBL/GenBank/DDBJ databases">
        <authorList>
            <person name="Lanie J.A."/>
            <person name="Ng W.-L."/>
            <person name="Kazmierczak K.M."/>
            <person name="Andrzejewski T.M."/>
            <person name="Davidsen T.M."/>
            <person name="Wayne K.J."/>
            <person name="Tettelin H."/>
            <person name="Glass J.I."/>
            <person name="Rusch D."/>
            <person name="Podicherti R."/>
            <person name="Tsui H.-C.T."/>
            <person name="Winkler M.E."/>
        </authorList>
    </citation>
    <scope>NUCLEOTIDE SEQUENCE</scope>
</reference>
<dbReference type="SUPFAM" id="SSF56752">
    <property type="entry name" value="D-aminoacid aminotransferase-like PLP-dependent enzymes"/>
    <property type="match status" value="1"/>
</dbReference>
<feature type="non-terminal residue" evidence="1">
    <location>
        <position position="64"/>
    </location>
</feature>
<dbReference type="InterPro" id="IPR036038">
    <property type="entry name" value="Aminotransferase-like"/>
</dbReference>
<name>A0A382M5J0_9ZZZZ</name>
<gene>
    <name evidence="1" type="ORF">METZ01_LOCUS297000</name>
</gene>
<accession>A0A382M5J0</accession>
<dbReference type="EMBL" id="UINC01091409">
    <property type="protein sequence ID" value="SVC44146.1"/>
    <property type="molecule type" value="Genomic_DNA"/>
</dbReference>
<sequence length="64" mass="7366">MFKKGTHSYRTDSRNNNIQVYINGKLHPRSEARISVFDSGFLLGDGVWEGIRILNGKMVFLDEH</sequence>
<protein>
    <recommendedName>
        <fullName evidence="2">Aminotransferase class IV</fullName>
    </recommendedName>
</protein>
<organism evidence="1">
    <name type="scientific">marine metagenome</name>
    <dbReference type="NCBI Taxonomy" id="408172"/>
    <lineage>
        <taxon>unclassified sequences</taxon>
        <taxon>metagenomes</taxon>
        <taxon>ecological metagenomes</taxon>
    </lineage>
</organism>
<dbReference type="Gene3D" id="3.30.470.10">
    <property type="match status" value="1"/>
</dbReference>
<dbReference type="GO" id="GO:0003824">
    <property type="term" value="F:catalytic activity"/>
    <property type="evidence" value="ECO:0007669"/>
    <property type="project" value="InterPro"/>
</dbReference>
<evidence type="ECO:0008006" key="2">
    <source>
        <dbReference type="Google" id="ProtNLM"/>
    </source>
</evidence>
<dbReference type="AlphaFoldDB" id="A0A382M5J0"/>
<proteinExistence type="predicted"/>
<dbReference type="InterPro" id="IPR043131">
    <property type="entry name" value="BCAT-like_N"/>
</dbReference>